<reference evidence="2" key="1">
    <citation type="submission" date="2018-11" db="EMBL/GenBank/DDBJ databases">
        <title>Complete genome sequence of Paenibacillus sp. ML311-T8.</title>
        <authorList>
            <person name="Nam Y.-D."/>
            <person name="Kang J."/>
            <person name="Chung W.-H."/>
            <person name="Park Y.S."/>
        </authorList>
    </citation>
    <scope>NUCLEOTIDE SEQUENCE [LARGE SCALE GENOMIC DNA]</scope>
    <source>
        <strain evidence="2">ML311-T8</strain>
    </source>
</reference>
<dbReference type="OrthoDB" id="9782128at2"/>
<dbReference type="KEGG" id="ppsc:EHS13_24340"/>
<protein>
    <submittedName>
        <fullName evidence="1">Histidine phosphatase family protein</fullName>
    </submittedName>
</protein>
<dbReference type="PANTHER" id="PTHR48100">
    <property type="entry name" value="BROAD-SPECIFICITY PHOSPHATASE YOR283W-RELATED"/>
    <property type="match status" value="1"/>
</dbReference>
<evidence type="ECO:0000313" key="1">
    <source>
        <dbReference type="EMBL" id="QGQ97794.1"/>
    </source>
</evidence>
<sequence length="164" mass="19020">MQILLIRHGESEEDSINVQEPLTSKGVEQGEKMSLRVSNEFPPEFIWSSTLQRASKTAEILGNIIGCPVKYLDELREQNDDENNLEFRMRAEHILTFIKENSKQYKRIAIITHGGVITRLIESFLELPTDKNVWFHSDNTGIHFLEYHPKAHIVRFTNCTSHLE</sequence>
<dbReference type="InterPro" id="IPR013078">
    <property type="entry name" value="His_Pase_superF_clade-1"/>
</dbReference>
<dbReference type="EMBL" id="CP034235">
    <property type="protein sequence ID" value="QGQ97794.1"/>
    <property type="molecule type" value="Genomic_DNA"/>
</dbReference>
<dbReference type="RefSeq" id="WP_155702894.1">
    <property type="nucleotide sequence ID" value="NZ_CP034235.1"/>
</dbReference>
<dbReference type="Proteomes" id="UP000426246">
    <property type="component" value="Chromosome"/>
</dbReference>
<dbReference type="InterPro" id="IPR029033">
    <property type="entry name" value="His_PPase_superfam"/>
</dbReference>
<dbReference type="AlphaFoldDB" id="A0A6B8RPQ2"/>
<dbReference type="GO" id="GO:0016791">
    <property type="term" value="F:phosphatase activity"/>
    <property type="evidence" value="ECO:0007669"/>
    <property type="project" value="TreeGrafter"/>
</dbReference>
<dbReference type="SUPFAM" id="SSF53254">
    <property type="entry name" value="Phosphoglycerate mutase-like"/>
    <property type="match status" value="1"/>
</dbReference>
<dbReference type="InterPro" id="IPR050275">
    <property type="entry name" value="PGM_Phosphatase"/>
</dbReference>
<evidence type="ECO:0000313" key="2">
    <source>
        <dbReference type="Proteomes" id="UP000426246"/>
    </source>
</evidence>
<dbReference type="Pfam" id="PF00300">
    <property type="entry name" value="His_Phos_1"/>
    <property type="match status" value="2"/>
</dbReference>
<dbReference type="Gene3D" id="3.40.50.1240">
    <property type="entry name" value="Phosphoglycerate mutase-like"/>
    <property type="match status" value="2"/>
</dbReference>
<gene>
    <name evidence="1" type="ORF">EHS13_24340</name>
</gene>
<dbReference type="GO" id="GO:0005737">
    <property type="term" value="C:cytoplasm"/>
    <property type="evidence" value="ECO:0007669"/>
    <property type="project" value="TreeGrafter"/>
</dbReference>
<keyword evidence="2" id="KW-1185">Reference proteome</keyword>
<accession>A0A6B8RPQ2</accession>
<dbReference type="PANTHER" id="PTHR48100:SF1">
    <property type="entry name" value="HISTIDINE PHOSPHATASE FAMILY PROTEIN-RELATED"/>
    <property type="match status" value="1"/>
</dbReference>
<name>A0A6B8RPQ2_9BACL</name>
<proteinExistence type="predicted"/>
<dbReference type="CDD" id="cd07067">
    <property type="entry name" value="HP_PGM_like"/>
    <property type="match status" value="1"/>
</dbReference>
<organism evidence="1 2">
    <name type="scientific">Paenibacillus psychroresistens</name>
    <dbReference type="NCBI Taxonomy" id="1778678"/>
    <lineage>
        <taxon>Bacteria</taxon>
        <taxon>Bacillati</taxon>
        <taxon>Bacillota</taxon>
        <taxon>Bacilli</taxon>
        <taxon>Bacillales</taxon>
        <taxon>Paenibacillaceae</taxon>
        <taxon>Paenibacillus</taxon>
    </lineage>
</organism>
<dbReference type="SMART" id="SM00855">
    <property type="entry name" value="PGAM"/>
    <property type="match status" value="1"/>
</dbReference>